<dbReference type="Pfam" id="PF00072">
    <property type="entry name" value="Response_reg"/>
    <property type="match status" value="3"/>
</dbReference>
<keyword evidence="3" id="KW-0597">Phosphoprotein</keyword>
<evidence type="ECO:0000256" key="3">
    <source>
        <dbReference type="ARBA" id="ARBA00022553"/>
    </source>
</evidence>
<evidence type="ECO:0000256" key="5">
    <source>
        <dbReference type="ARBA" id="ARBA00022741"/>
    </source>
</evidence>
<dbReference type="PANTHER" id="PTHR45339:SF1">
    <property type="entry name" value="HYBRID SIGNAL TRANSDUCTION HISTIDINE KINASE J"/>
    <property type="match status" value="1"/>
</dbReference>
<keyword evidence="6 12" id="KW-0418">Kinase</keyword>
<evidence type="ECO:0000313" key="12">
    <source>
        <dbReference type="EMBL" id="OIR18816.1"/>
    </source>
</evidence>
<dbReference type="Pfam" id="PF02518">
    <property type="entry name" value="HATPase_c"/>
    <property type="match status" value="1"/>
</dbReference>
<dbReference type="InterPro" id="IPR003661">
    <property type="entry name" value="HisK_dim/P_dom"/>
</dbReference>
<dbReference type="EMBL" id="MLJW01000002">
    <property type="protein sequence ID" value="OIR18816.1"/>
    <property type="molecule type" value="Genomic_DNA"/>
</dbReference>
<comment type="catalytic activity">
    <reaction evidence="1">
        <text>ATP + protein L-histidine = ADP + protein N-phospho-L-histidine.</text>
        <dbReference type="EC" id="2.7.13.3"/>
    </reaction>
</comment>
<dbReference type="SMART" id="SM00448">
    <property type="entry name" value="REC"/>
    <property type="match status" value="3"/>
</dbReference>
<proteinExistence type="predicted"/>
<evidence type="ECO:0000256" key="6">
    <source>
        <dbReference type="ARBA" id="ARBA00022777"/>
    </source>
</evidence>
<dbReference type="PRINTS" id="PR00344">
    <property type="entry name" value="BCTRLSENSOR"/>
</dbReference>
<evidence type="ECO:0000256" key="9">
    <source>
        <dbReference type="SAM" id="Coils"/>
    </source>
</evidence>
<dbReference type="PROSITE" id="PS50110">
    <property type="entry name" value="RESPONSE_REGULATORY"/>
    <property type="match status" value="3"/>
</dbReference>
<dbReference type="PANTHER" id="PTHR45339">
    <property type="entry name" value="HYBRID SIGNAL TRANSDUCTION HISTIDINE KINASE J"/>
    <property type="match status" value="1"/>
</dbReference>
<keyword evidence="7" id="KW-0067">ATP-binding</keyword>
<feature type="domain" description="Response regulatory" evidence="11">
    <location>
        <begin position="11"/>
        <end position="164"/>
    </location>
</feature>
<name>A0A1J5TRE1_9ZZZZ</name>
<dbReference type="InterPro" id="IPR005467">
    <property type="entry name" value="His_kinase_dom"/>
</dbReference>
<dbReference type="InterPro" id="IPR036890">
    <property type="entry name" value="HATPase_C_sf"/>
</dbReference>
<dbReference type="GO" id="GO:0005524">
    <property type="term" value="F:ATP binding"/>
    <property type="evidence" value="ECO:0007669"/>
    <property type="project" value="UniProtKB-KW"/>
</dbReference>
<dbReference type="SUPFAM" id="SSF47384">
    <property type="entry name" value="Homodimeric domain of signal transducing histidine kinase"/>
    <property type="match status" value="1"/>
</dbReference>
<dbReference type="PROSITE" id="PS50109">
    <property type="entry name" value="HIS_KIN"/>
    <property type="match status" value="1"/>
</dbReference>
<evidence type="ECO:0000259" key="11">
    <source>
        <dbReference type="PROSITE" id="PS50110"/>
    </source>
</evidence>
<dbReference type="Pfam" id="PF00512">
    <property type="entry name" value="HisKA"/>
    <property type="match status" value="1"/>
</dbReference>
<keyword evidence="4 12" id="KW-0808">Transferase</keyword>
<dbReference type="InterPro" id="IPR001789">
    <property type="entry name" value="Sig_transdc_resp-reg_receiver"/>
</dbReference>
<keyword evidence="5" id="KW-0547">Nucleotide-binding</keyword>
<dbReference type="GO" id="GO:0000155">
    <property type="term" value="F:phosphorelay sensor kinase activity"/>
    <property type="evidence" value="ECO:0007669"/>
    <property type="project" value="InterPro"/>
</dbReference>
<feature type="domain" description="Response regulatory" evidence="11">
    <location>
        <begin position="593"/>
        <end position="715"/>
    </location>
</feature>
<sequence>MTAAVSKPVHRILIVDDNSSIHDDFRKILEPRVAQAEAEASLDAMEAALFGDEPAGAEEARFTCELDSAFQGQEGFEKIRKAREEGSPYSMAFVDVRMPPGWDGIETTARIWEIDPDIQIVICTAYSDYSWDEMIAKIGQTHRLLILKKPFDPVEVLQLVSSLTEKWQLLQENRRHTAELERKVEERTLQLKEAKDSAEAANRAKSTFLANMSHEIRTPMNGVIGMTHLLLESPLSQDQRDLLDVVRVSGESLLSLLNDILDLSKIEAGRLELEEVEFDLRELVEDAAELHAVAAGKKNVELVLDVDPRLPTRVLGDSHRLRQVLTNLIGNAVKFTTQGEVIVRVVGEGDGDGRRVFLIEVQDTGIGIAPDIQPLLFNPFVQEDTSTTRRFGGTGLGLAISRHLVQRMGGTIGVRSQIGSGSTFWFRVPLPFRDPAPLIDRQSGDLGNRRLLIVDDNATSLRLIEQQAREWRMDVLTAGDAASALDRLDRETAAGRRFDMVMLDSQMPGIDGLTLARQLHGDPRYAELPVIMMTPLLDRIPAEVQRASGVRLCLIKPVRSTNLRSALSSCLAGTAPVVHQVSEETARPLENLEVLVVEDNPVNQKVAVAMLQKLGCKAELADNGAIGLEAVRKKRYDAVLMDTQMPEMDGLEATRRVRQLEAAREWPDRRRLWIVALTANAMQGDREKCLEAGMDDYVSKPIRLNILKATLLKACLAGGERR</sequence>
<dbReference type="CDD" id="cd00082">
    <property type="entry name" value="HisKA"/>
    <property type="match status" value="1"/>
</dbReference>
<dbReference type="SUPFAM" id="SSF55874">
    <property type="entry name" value="ATPase domain of HSP90 chaperone/DNA topoisomerase II/histidine kinase"/>
    <property type="match status" value="1"/>
</dbReference>
<feature type="domain" description="Histidine kinase" evidence="10">
    <location>
        <begin position="211"/>
        <end position="432"/>
    </location>
</feature>
<dbReference type="InterPro" id="IPR003594">
    <property type="entry name" value="HATPase_dom"/>
</dbReference>
<reference evidence="12" key="1">
    <citation type="submission" date="2016-10" db="EMBL/GenBank/DDBJ databases">
        <title>Sequence of Gallionella enrichment culture.</title>
        <authorList>
            <person name="Poehlein A."/>
            <person name="Muehling M."/>
            <person name="Daniel R."/>
        </authorList>
    </citation>
    <scope>NUCLEOTIDE SEQUENCE</scope>
</reference>
<organism evidence="12">
    <name type="scientific">mine drainage metagenome</name>
    <dbReference type="NCBI Taxonomy" id="410659"/>
    <lineage>
        <taxon>unclassified sequences</taxon>
        <taxon>metagenomes</taxon>
        <taxon>ecological metagenomes</taxon>
    </lineage>
</organism>
<dbReference type="EC" id="2.7.13.3" evidence="2"/>
<feature type="coiled-coil region" evidence="9">
    <location>
        <begin position="177"/>
        <end position="204"/>
    </location>
</feature>
<feature type="domain" description="Response regulatory" evidence="11">
    <location>
        <begin position="450"/>
        <end position="571"/>
    </location>
</feature>
<evidence type="ECO:0000256" key="2">
    <source>
        <dbReference type="ARBA" id="ARBA00012438"/>
    </source>
</evidence>
<comment type="caution">
    <text evidence="12">The sequence shown here is derived from an EMBL/GenBank/DDBJ whole genome shotgun (WGS) entry which is preliminary data.</text>
</comment>
<dbReference type="FunFam" id="3.30.565.10:FF:000078">
    <property type="entry name" value="Two-component sensor histidine kinase"/>
    <property type="match status" value="1"/>
</dbReference>
<evidence type="ECO:0000256" key="4">
    <source>
        <dbReference type="ARBA" id="ARBA00022679"/>
    </source>
</evidence>
<dbReference type="CDD" id="cd17546">
    <property type="entry name" value="REC_hyHK_CKI1_RcsC-like"/>
    <property type="match status" value="1"/>
</dbReference>
<dbReference type="InterPro" id="IPR036097">
    <property type="entry name" value="HisK_dim/P_sf"/>
</dbReference>
<dbReference type="Gene3D" id="3.30.565.10">
    <property type="entry name" value="Histidine kinase-like ATPase, C-terminal domain"/>
    <property type="match status" value="1"/>
</dbReference>
<dbReference type="FunFam" id="1.10.287.130:FF:000002">
    <property type="entry name" value="Two-component osmosensing histidine kinase"/>
    <property type="match status" value="1"/>
</dbReference>
<evidence type="ECO:0000256" key="8">
    <source>
        <dbReference type="ARBA" id="ARBA00023012"/>
    </source>
</evidence>
<evidence type="ECO:0000256" key="7">
    <source>
        <dbReference type="ARBA" id="ARBA00022840"/>
    </source>
</evidence>
<keyword evidence="8" id="KW-0902">Two-component regulatory system</keyword>
<accession>A0A1J5TRE1</accession>
<dbReference type="InterPro" id="IPR011006">
    <property type="entry name" value="CheY-like_superfamily"/>
</dbReference>
<dbReference type="SUPFAM" id="SSF52172">
    <property type="entry name" value="CheY-like"/>
    <property type="match status" value="3"/>
</dbReference>
<dbReference type="Gene3D" id="1.10.287.130">
    <property type="match status" value="1"/>
</dbReference>
<dbReference type="AlphaFoldDB" id="A0A1J5TRE1"/>
<dbReference type="InterPro" id="IPR004358">
    <property type="entry name" value="Sig_transdc_His_kin-like_C"/>
</dbReference>
<dbReference type="Gene3D" id="3.40.50.2300">
    <property type="match status" value="3"/>
</dbReference>
<gene>
    <name evidence="12" type="primary">barA_2</name>
    <name evidence="12" type="ORF">GALL_11570</name>
</gene>
<dbReference type="SMART" id="SM00387">
    <property type="entry name" value="HATPase_c"/>
    <property type="match status" value="1"/>
</dbReference>
<evidence type="ECO:0000256" key="1">
    <source>
        <dbReference type="ARBA" id="ARBA00000085"/>
    </source>
</evidence>
<protein>
    <recommendedName>
        <fullName evidence="2">histidine kinase</fullName>
        <ecNumber evidence="2">2.7.13.3</ecNumber>
    </recommendedName>
</protein>
<dbReference type="CDD" id="cd16922">
    <property type="entry name" value="HATPase_EvgS-ArcB-TorS-like"/>
    <property type="match status" value="1"/>
</dbReference>
<dbReference type="SMART" id="SM00388">
    <property type="entry name" value="HisKA"/>
    <property type="match status" value="1"/>
</dbReference>
<evidence type="ECO:0000259" key="10">
    <source>
        <dbReference type="PROSITE" id="PS50109"/>
    </source>
</evidence>
<keyword evidence="9" id="KW-0175">Coiled coil</keyword>